<evidence type="ECO:0000256" key="11">
    <source>
        <dbReference type="ARBA" id="ARBA00054993"/>
    </source>
</evidence>
<evidence type="ECO:0000256" key="4">
    <source>
        <dbReference type="ARBA" id="ARBA00007653"/>
    </source>
</evidence>
<dbReference type="InterPro" id="IPR001078">
    <property type="entry name" value="2-oxoacid_DH_actylTfrase"/>
</dbReference>
<dbReference type="GO" id="GO:0016746">
    <property type="term" value="F:acyltransferase activity"/>
    <property type="evidence" value="ECO:0007669"/>
    <property type="project" value="UniProtKB-KW"/>
</dbReference>
<dbReference type="FunFam" id="4.10.320.10:FF:000002">
    <property type="entry name" value="Dihydrolipoamide acetyltransferase component of pyruvate dehydrogenase complex"/>
    <property type="match status" value="1"/>
</dbReference>
<dbReference type="GO" id="GO:0002098">
    <property type="term" value="P:tRNA wobble uridine modification"/>
    <property type="evidence" value="ECO:0007669"/>
    <property type="project" value="TreeGrafter"/>
</dbReference>
<dbReference type="Proteomes" id="UP000238274">
    <property type="component" value="Unassembled WGS sequence"/>
</dbReference>
<evidence type="ECO:0000256" key="3">
    <source>
        <dbReference type="ARBA" id="ARBA00007317"/>
    </source>
</evidence>
<evidence type="ECO:0000256" key="5">
    <source>
        <dbReference type="ARBA" id="ARBA00022630"/>
    </source>
</evidence>
<protein>
    <recommendedName>
        <fullName evidence="12">Dihydrolipoamide acetyltransferase component of pyruvate dehydrogenase complex</fullName>
        <ecNumber evidence="12">2.3.1.-</ecNumber>
    </recommendedName>
</protein>
<name>A0A2S4WLA2_9BASI</name>
<dbReference type="SUPFAM" id="SSF47005">
    <property type="entry name" value="Peripheral subunit-binding domain of 2-oxo acid dehydrogenase complex"/>
    <property type="match status" value="1"/>
</dbReference>
<dbReference type="PROSITE" id="PS51826">
    <property type="entry name" value="PSBD"/>
    <property type="match status" value="1"/>
</dbReference>
<dbReference type="VEuPathDB" id="FungiDB:PSHT_01033"/>
<dbReference type="Pfam" id="PF21680">
    <property type="entry name" value="GIDA_C_1st"/>
    <property type="match status" value="1"/>
</dbReference>
<evidence type="ECO:0000313" key="17">
    <source>
        <dbReference type="Proteomes" id="UP000238274"/>
    </source>
</evidence>
<dbReference type="Pfam" id="PF13932">
    <property type="entry name" value="SAM_GIDA_C"/>
    <property type="match status" value="1"/>
</dbReference>
<dbReference type="Gene3D" id="3.50.50.60">
    <property type="entry name" value="FAD/NAD(P)-binding domain"/>
    <property type="match status" value="1"/>
</dbReference>
<dbReference type="GO" id="GO:0030488">
    <property type="term" value="P:tRNA methylation"/>
    <property type="evidence" value="ECO:0007669"/>
    <property type="project" value="TreeGrafter"/>
</dbReference>
<feature type="domain" description="Lipoyl-binding" evidence="14">
    <location>
        <begin position="599"/>
        <end position="679"/>
    </location>
</feature>
<dbReference type="Gene3D" id="2.40.30.260">
    <property type="match status" value="1"/>
</dbReference>
<dbReference type="InterPro" id="IPR047001">
    <property type="entry name" value="MnmG_C_subdom"/>
</dbReference>
<dbReference type="Pfam" id="PF00198">
    <property type="entry name" value="2-oxoacid_dh"/>
    <property type="match status" value="1"/>
</dbReference>
<dbReference type="InterPro" id="IPR003016">
    <property type="entry name" value="2-oxoA_DH_lipoyl-BS"/>
</dbReference>
<evidence type="ECO:0000256" key="2">
    <source>
        <dbReference type="ARBA" id="ARBA00001974"/>
    </source>
</evidence>
<evidence type="ECO:0000256" key="6">
    <source>
        <dbReference type="ARBA" id="ARBA00022679"/>
    </source>
</evidence>
<evidence type="ECO:0000256" key="1">
    <source>
        <dbReference type="ARBA" id="ARBA00001938"/>
    </source>
</evidence>
<dbReference type="PROSITE" id="PS01281">
    <property type="entry name" value="GIDA_2"/>
    <property type="match status" value="1"/>
</dbReference>
<dbReference type="InterPro" id="IPR011053">
    <property type="entry name" value="Single_hybrid_motif"/>
</dbReference>
<keyword evidence="9" id="KW-0809">Transit peptide</keyword>
<dbReference type="Pfam" id="PF00364">
    <property type="entry name" value="Biotin_lipoyl"/>
    <property type="match status" value="1"/>
</dbReference>
<dbReference type="AlphaFoldDB" id="A0A2S4WLA2"/>
<reference evidence="16 17" key="1">
    <citation type="submission" date="2017-12" db="EMBL/GenBank/DDBJ databases">
        <title>Gene loss provides genomic basis for host adaptation in cereal stripe rust fungi.</title>
        <authorList>
            <person name="Xia C."/>
        </authorList>
    </citation>
    <scope>NUCLEOTIDE SEQUENCE [LARGE SCALE GENOMIC DNA]</scope>
    <source>
        <strain evidence="16 17">93TX-2</strain>
    </source>
</reference>
<keyword evidence="10 12" id="KW-0012">Acyltransferase</keyword>
<accession>A0A2S4WLA2</accession>
<evidence type="ECO:0000256" key="10">
    <source>
        <dbReference type="ARBA" id="ARBA00023315"/>
    </source>
</evidence>
<keyword evidence="17" id="KW-1185">Reference proteome</keyword>
<dbReference type="SUPFAM" id="SSF52777">
    <property type="entry name" value="CoA-dependent acyltransferases"/>
    <property type="match status" value="1"/>
</dbReference>
<dbReference type="PROSITE" id="PS50968">
    <property type="entry name" value="BIOTINYL_LIPOYL"/>
    <property type="match status" value="1"/>
</dbReference>
<dbReference type="Gene3D" id="2.40.50.100">
    <property type="match status" value="1"/>
</dbReference>
<dbReference type="Pfam" id="PF02817">
    <property type="entry name" value="E3_binding"/>
    <property type="match status" value="1"/>
</dbReference>
<dbReference type="InterPro" id="IPR049312">
    <property type="entry name" value="GIDA_C_N"/>
</dbReference>
<evidence type="ECO:0000256" key="9">
    <source>
        <dbReference type="ARBA" id="ARBA00022946"/>
    </source>
</evidence>
<evidence type="ECO:0000313" key="16">
    <source>
        <dbReference type="EMBL" id="POW22565.1"/>
    </source>
</evidence>
<dbReference type="SMART" id="SM01228">
    <property type="entry name" value="GIDA_assoc_3"/>
    <property type="match status" value="1"/>
</dbReference>
<dbReference type="EC" id="2.3.1.-" evidence="12"/>
<dbReference type="VEuPathDB" id="FungiDB:PSTT_12103"/>
<reference evidence="17" key="2">
    <citation type="journal article" date="2018" name="BMC Genomics">
        <title>Genomic insights into host adaptation between the wheat stripe rust pathogen (Puccinia striiformis f. sp. tritici) and the barley stripe rust pathogen (Puccinia striiformis f. sp. hordei).</title>
        <authorList>
            <person name="Xia C."/>
            <person name="Wang M."/>
            <person name="Yin C."/>
            <person name="Cornejo O.E."/>
            <person name="Hulbert S.H."/>
            <person name="Chen X."/>
        </authorList>
    </citation>
    <scope>NUCLEOTIDE SEQUENCE [LARGE SCALE GENOMIC DNA]</scope>
    <source>
        <strain evidence="17">93TX-2</strain>
    </source>
</reference>
<feature type="region of interest" description="Disordered" evidence="13">
    <location>
        <begin position="702"/>
        <end position="724"/>
    </location>
</feature>
<dbReference type="InterPro" id="IPR040131">
    <property type="entry name" value="MnmG_N"/>
</dbReference>
<dbReference type="Pfam" id="PF01134">
    <property type="entry name" value="GIDA"/>
    <property type="match status" value="2"/>
</dbReference>
<feature type="domain" description="Peripheral subunit-binding (PSBD)" evidence="15">
    <location>
        <begin position="719"/>
        <end position="756"/>
    </location>
</feature>
<keyword evidence="5" id="KW-0285">Flavoprotein</keyword>
<dbReference type="GO" id="GO:0045333">
    <property type="term" value="P:cellular respiration"/>
    <property type="evidence" value="ECO:0007669"/>
    <property type="project" value="UniProtKB-ARBA"/>
</dbReference>
<proteinExistence type="inferred from homology"/>
<comment type="similarity">
    <text evidence="4">Belongs to the MnmG family.</text>
</comment>
<dbReference type="CDD" id="cd06849">
    <property type="entry name" value="lipoyl_domain"/>
    <property type="match status" value="1"/>
</dbReference>
<evidence type="ECO:0000256" key="12">
    <source>
        <dbReference type="RuleBase" id="RU003423"/>
    </source>
</evidence>
<dbReference type="PROSITE" id="PS01280">
    <property type="entry name" value="GIDA_1"/>
    <property type="match status" value="1"/>
</dbReference>
<dbReference type="InterPro" id="IPR026904">
    <property type="entry name" value="MnmG_C"/>
</dbReference>
<dbReference type="PROSITE" id="PS00189">
    <property type="entry name" value="LIPOYL"/>
    <property type="match status" value="1"/>
</dbReference>
<evidence type="ECO:0000256" key="7">
    <source>
        <dbReference type="ARBA" id="ARBA00022823"/>
    </source>
</evidence>
<dbReference type="PANTHER" id="PTHR11806">
    <property type="entry name" value="GLUCOSE INHIBITED DIVISION PROTEIN A"/>
    <property type="match status" value="1"/>
</dbReference>
<dbReference type="EMBL" id="PKSM01000008">
    <property type="protein sequence ID" value="POW22565.1"/>
    <property type="molecule type" value="Genomic_DNA"/>
</dbReference>
<evidence type="ECO:0000259" key="14">
    <source>
        <dbReference type="PROSITE" id="PS50968"/>
    </source>
</evidence>
<evidence type="ECO:0000259" key="15">
    <source>
        <dbReference type="PROSITE" id="PS51826"/>
    </source>
</evidence>
<feature type="compositionally biased region" description="Polar residues" evidence="13">
    <location>
        <begin position="702"/>
        <end position="723"/>
    </location>
</feature>
<dbReference type="InterPro" id="IPR000089">
    <property type="entry name" value="Biotin_lipoyl"/>
</dbReference>
<dbReference type="SUPFAM" id="SSF51230">
    <property type="entry name" value="Single hybrid motif"/>
    <property type="match status" value="1"/>
</dbReference>
<dbReference type="InterPro" id="IPR023213">
    <property type="entry name" value="CAT-like_dom_sf"/>
</dbReference>
<dbReference type="FunFam" id="3.50.50.60:FF:000002">
    <property type="entry name" value="tRNA uridine 5-carboxymethylaminomethyl modification enzyme MnmG"/>
    <property type="match status" value="1"/>
</dbReference>
<sequence>MLTGSLWSTGPDGSMDRGLYKASIQRQIKSHSNLEVKEGMVTDLILEDQVGSTGSSSPRRVVGLKLENGESLKCKALTTPFGRIGERSSTSLSNSLKHSGFKLSRMKTGTPPRISKKSIKFDGLFVQSGDLNPKPFSFLNRTVKYADHQLCCWKTNTTRDTHEIVRENLHLSSYVREEVHGLSFPKTIESRLQIDQKKFIERFDLHCVGPRYCPSLEAKITKFSHRDSHMIWLEPEGFDSDLIYPNGISTTMPEDAQLKMMRTIPGLEQVEMVQPGYGVEYDHVDPRELKNTLETKAIDGLFLAGQINGTTGYEEAAAQGVLAGINAGLKSQDCLPLILTRADSFIGVLVDDLTTKGVQEPYRMFTSRSEFRVALRVDNADLRLTEKARRSGVIDDKRWGVLQDTKTKIDSLILGLQSVSLSQQAWARLGIKVREDAVQKTAFDVLRVQGVKMELLKTVVPEIEAMDEDIWRRVEVEALYQPIIKRYEDNVRQLIEDENMVLPASMNYFELDYLSYEARQTLSESRPLTIGVAQRLRGIDPMVDDVICPFLLSSSTAILARAVNSSSRTTQRVEMRAASRLRVLLQKPRRLAAAYSTFAKPFLLADIGEGITGCEIRTNHIQSQAGQPGQTVAEFDPIAEVQSDKATVEITSPYEGVIQTLVGQTGEVVKVGEPLCMILVEADSDQQPSTTTTLGNVQEQKNLASDSDQENNLTRVQTHSTPSVRRLAREHELDITDIRGTGKQGRVTKEDVINYLKQMDSSHQPINIIAGKSSFEQPAPTTTEKSIGNSRPIKEPFGVVRQAMFRAMSQSLKIPHFGYSDQIDVTELEQFRQVLIKNYPTPKITLLSLFIKILGKSMDENPIFKSTLSIPTQQDSTTVEPSFITRSQCDISIAVNSPAGLLTPLIPSVNSKSILQIAQHITDLRSFIDQSSPDRIPRIPDHLGGNRSGTLTISNIGNIGGS</sequence>
<dbReference type="OrthoDB" id="3329at2759"/>
<dbReference type="SUPFAM" id="SSF51905">
    <property type="entry name" value="FAD/NAD(P)-binding domain"/>
    <property type="match status" value="1"/>
</dbReference>
<evidence type="ECO:0000256" key="13">
    <source>
        <dbReference type="SAM" id="MobiDB-lite"/>
    </source>
</evidence>
<dbReference type="InterPro" id="IPR036188">
    <property type="entry name" value="FAD/NAD-bd_sf"/>
</dbReference>
<comment type="similarity">
    <text evidence="3 12">Belongs to the 2-oxoacid dehydrogenase family.</text>
</comment>
<keyword evidence="6 12" id="KW-0808">Transferase</keyword>
<dbReference type="InterPro" id="IPR036625">
    <property type="entry name" value="E3-bd_dom_sf"/>
</dbReference>
<dbReference type="InterPro" id="IPR020595">
    <property type="entry name" value="MnmG-rel_CS"/>
</dbReference>
<dbReference type="Gene3D" id="1.10.150.570">
    <property type="entry name" value="GidA associated domain, C-terminal subdomain"/>
    <property type="match status" value="1"/>
</dbReference>
<dbReference type="InterPro" id="IPR004167">
    <property type="entry name" value="PSBD"/>
</dbReference>
<comment type="caution">
    <text evidence="16">The sequence shown here is derived from an EMBL/GenBank/DDBJ whole genome shotgun (WGS) entry which is preliminary data.</text>
</comment>
<reference evidence="17" key="3">
    <citation type="journal article" date="2018" name="Mol. Plant Microbe Interact.">
        <title>Genome sequence resources for the wheat stripe rust pathogen (Puccinia striiformis f. sp. tritici) and the barley stripe rust pathogen (Puccinia striiformis f. sp. hordei).</title>
        <authorList>
            <person name="Xia C."/>
            <person name="Wang M."/>
            <person name="Yin C."/>
            <person name="Cornejo O.E."/>
            <person name="Hulbert S.H."/>
            <person name="Chen X."/>
        </authorList>
    </citation>
    <scope>NUCLEOTIDE SEQUENCE [LARGE SCALE GENOMIC DNA]</scope>
    <source>
        <strain evidence="17">93TX-2</strain>
    </source>
</reference>
<dbReference type="InterPro" id="IPR002218">
    <property type="entry name" value="MnmG-rel"/>
</dbReference>
<keyword evidence="7 12" id="KW-0450">Lipoyl</keyword>
<dbReference type="PANTHER" id="PTHR11806:SF0">
    <property type="entry name" value="PROTEIN MTO1 HOMOLOG, MITOCHONDRIAL"/>
    <property type="match status" value="1"/>
</dbReference>
<gene>
    <name evidence="16" type="ORF">PSHT_01033</name>
</gene>
<comment type="cofactor">
    <cofactor evidence="2">
        <name>FAD</name>
        <dbReference type="ChEBI" id="CHEBI:57692"/>
    </cofactor>
</comment>
<dbReference type="Gene3D" id="3.30.559.10">
    <property type="entry name" value="Chloramphenicol acetyltransferase-like domain"/>
    <property type="match status" value="1"/>
</dbReference>
<dbReference type="GO" id="GO:0050660">
    <property type="term" value="F:flavin adenine dinucleotide binding"/>
    <property type="evidence" value="ECO:0007669"/>
    <property type="project" value="InterPro"/>
</dbReference>
<comment type="function">
    <text evidence="11">Component of the MSS1-MTO1 complex that catalyzes the 5-carboxymethylaminomethyluridine (cmnm(5)U) modification at the 34th wobble position (U34) of mitochondrial tRNAs.</text>
</comment>
<evidence type="ECO:0000256" key="8">
    <source>
        <dbReference type="ARBA" id="ARBA00022827"/>
    </source>
</evidence>
<dbReference type="InterPro" id="IPR044920">
    <property type="entry name" value="MnmG_C_subdom_sf"/>
</dbReference>
<comment type="cofactor">
    <cofactor evidence="1 12">
        <name>(R)-lipoate</name>
        <dbReference type="ChEBI" id="CHEBI:83088"/>
    </cofactor>
</comment>
<dbReference type="GO" id="GO:0005737">
    <property type="term" value="C:cytoplasm"/>
    <property type="evidence" value="ECO:0007669"/>
    <property type="project" value="UniProtKB-ARBA"/>
</dbReference>
<dbReference type="Gene3D" id="4.10.320.10">
    <property type="entry name" value="E3-binding domain"/>
    <property type="match status" value="1"/>
</dbReference>
<keyword evidence="8" id="KW-0274">FAD</keyword>
<organism evidence="16 17">
    <name type="scientific">Puccinia striiformis</name>
    <dbReference type="NCBI Taxonomy" id="27350"/>
    <lineage>
        <taxon>Eukaryota</taxon>
        <taxon>Fungi</taxon>
        <taxon>Dikarya</taxon>
        <taxon>Basidiomycota</taxon>
        <taxon>Pucciniomycotina</taxon>
        <taxon>Pucciniomycetes</taxon>
        <taxon>Pucciniales</taxon>
        <taxon>Pucciniaceae</taxon>
        <taxon>Puccinia</taxon>
    </lineage>
</organism>
<dbReference type="VEuPathDB" id="FungiDB:PSTT_12102"/>